<dbReference type="GO" id="GO:0003824">
    <property type="term" value="F:catalytic activity"/>
    <property type="evidence" value="ECO:0007669"/>
    <property type="project" value="InterPro"/>
</dbReference>
<dbReference type="AlphaFoldDB" id="A0AA39X1Q0"/>
<dbReference type="Proteomes" id="UP001175001">
    <property type="component" value="Unassembled WGS sequence"/>
</dbReference>
<proteinExistence type="predicted"/>
<dbReference type="InterPro" id="IPR053137">
    <property type="entry name" value="NLR-like"/>
</dbReference>
<evidence type="ECO:0000313" key="2">
    <source>
        <dbReference type="Proteomes" id="UP001175001"/>
    </source>
</evidence>
<dbReference type="PANTHER" id="PTHR46082:SF11">
    <property type="entry name" value="AAA+ ATPASE DOMAIN-CONTAINING PROTEIN-RELATED"/>
    <property type="match status" value="1"/>
</dbReference>
<dbReference type="PANTHER" id="PTHR46082">
    <property type="entry name" value="ATP/GTP-BINDING PROTEIN-RELATED"/>
    <property type="match status" value="1"/>
</dbReference>
<organism evidence="1 2">
    <name type="scientific">Lasiodiplodia hormozganensis</name>
    <dbReference type="NCBI Taxonomy" id="869390"/>
    <lineage>
        <taxon>Eukaryota</taxon>
        <taxon>Fungi</taxon>
        <taxon>Dikarya</taxon>
        <taxon>Ascomycota</taxon>
        <taxon>Pezizomycotina</taxon>
        <taxon>Dothideomycetes</taxon>
        <taxon>Dothideomycetes incertae sedis</taxon>
        <taxon>Botryosphaeriales</taxon>
        <taxon>Botryosphaeriaceae</taxon>
        <taxon>Lasiodiplodia</taxon>
    </lineage>
</organism>
<gene>
    <name evidence="1" type="ORF">DIS24_g11005</name>
</gene>
<evidence type="ECO:0000313" key="1">
    <source>
        <dbReference type="EMBL" id="KAK0625679.1"/>
    </source>
</evidence>
<dbReference type="InterPro" id="IPR035994">
    <property type="entry name" value="Nucleoside_phosphorylase_sf"/>
</dbReference>
<dbReference type="Gene3D" id="3.40.50.1580">
    <property type="entry name" value="Nucleoside phosphorylase domain"/>
    <property type="match status" value="1"/>
</dbReference>
<reference evidence="1" key="1">
    <citation type="submission" date="2023-06" db="EMBL/GenBank/DDBJ databases">
        <title>Multi-omics analyses reveal the molecular pathogenesis toolkit of Lasiodiplodia hormozganensis, a cross-kingdom pathogen.</title>
        <authorList>
            <person name="Felix C."/>
            <person name="Meneses R."/>
            <person name="Goncalves M.F.M."/>
            <person name="Tilleman L."/>
            <person name="Duarte A.S."/>
            <person name="Jorrin-Novo J.V."/>
            <person name="Van De Peer Y."/>
            <person name="Deforce D."/>
            <person name="Van Nieuwerburgh F."/>
            <person name="Esteves A.C."/>
            <person name="Alves A."/>
        </authorList>
    </citation>
    <scope>NUCLEOTIDE SEQUENCE</scope>
    <source>
        <strain evidence="1">CBS 339.90</strain>
    </source>
</reference>
<keyword evidence="2" id="KW-1185">Reference proteome</keyword>
<sequence>MVTLDPALYTVAWIAPLQIETRAALYMLDNEHEGNFRLGRGDDYVFHAGDMCGHNVIIATLPAGQEYGTGSAAALADRVKTFFPNLWFGLLVGIAAGLPKLYGNPIRDIRLGDVLVALPTPNTAGLIPYDLGKETEHGFELLHSGHVLAVTEPVVRSAIGTIQVRAPNDAQRFLPYYERIKDEEHATGTFNDPGQENDVLYAYDGDGEEYEVERGPRPPSRRTRVWYGSIGSGDKLVKSAYKRDVLKALLKDEIIGLEMEAAGTMNRIPVGVIRGVSDYADAHKNHIWQPYAAAMAAAYAKAVLAAIGSNEAAPPSNVSTIPFQEFLILFPADVCRLTRNISRNMYV</sequence>
<name>A0AA39X1Q0_9PEZI</name>
<accession>A0AA39X1Q0</accession>
<dbReference type="EMBL" id="JAUJDW010000137">
    <property type="protein sequence ID" value="KAK0625679.1"/>
    <property type="molecule type" value="Genomic_DNA"/>
</dbReference>
<protein>
    <recommendedName>
        <fullName evidence="3">Nucleoside phosphorylase domain-containing protein</fullName>
    </recommendedName>
</protein>
<dbReference type="GO" id="GO:0009116">
    <property type="term" value="P:nucleoside metabolic process"/>
    <property type="evidence" value="ECO:0007669"/>
    <property type="project" value="InterPro"/>
</dbReference>
<evidence type="ECO:0008006" key="3">
    <source>
        <dbReference type="Google" id="ProtNLM"/>
    </source>
</evidence>
<comment type="caution">
    <text evidence="1">The sequence shown here is derived from an EMBL/GenBank/DDBJ whole genome shotgun (WGS) entry which is preliminary data.</text>
</comment>
<dbReference type="SUPFAM" id="SSF53167">
    <property type="entry name" value="Purine and uridine phosphorylases"/>
    <property type="match status" value="1"/>
</dbReference>